<organism evidence="2 3">
    <name type="scientific">Pelagimonas phthalicica</name>
    <dbReference type="NCBI Taxonomy" id="1037362"/>
    <lineage>
        <taxon>Bacteria</taxon>
        <taxon>Pseudomonadati</taxon>
        <taxon>Pseudomonadota</taxon>
        <taxon>Alphaproteobacteria</taxon>
        <taxon>Rhodobacterales</taxon>
        <taxon>Roseobacteraceae</taxon>
        <taxon>Pelagimonas</taxon>
    </lineage>
</organism>
<dbReference type="RefSeq" id="WP_133840719.1">
    <property type="nucleotide sequence ID" value="NZ_FXXP01000001.1"/>
</dbReference>
<dbReference type="PROSITE" id="PS51186">
    <property type="entry name" value="GNAT"/>
    <property type="match status" value="1"/>
</dbReference>
<dbReference type="Pfam" id="PF13302">
    <property type="entry name" value="Acetyltransf_3"/>
    <property type="match status" value="1"/>
</dbReference>
<dbReference type="SUPFAM" id="SSF55729">
    <property type="entry name" value="Acyl-CoA N-acyltransferases (Nat)"/>
    <property type="match status" value="1"/>
</dbReference>
<dbReference type="EMBL" id="FXXP01000001">
    <property type="protein sequence ID" value="SMX26446.1"/>
    <property type="molecule type" value="Genomic_DNA"/>
</dbReference>
<keyword evidence="3" id="KW-1185">Reference proteome</keyword>
<feature type="domain" description="N-acetyltransferase" evidence="1">
    <location>
        <begin position="13"/>
        <end position="153"/>
    </location>
</feature>
<protein>
    <recommendedName>
        <fullName evidence="1">N-acetyltransferase domain-containing protein</fullName>
    </recommendedName>
</protein>
<accession>A0A238J9A7</accession>
<dbReference type="InterPro" id="IPR016181">
    <property type="entry name" value="Acyl_CoA_acyltransferase"/>
</dbReference>
<dbReference type="PANTHER" id="PTHR43792">
    <property type="entry name" value="GNAT FAMILY, PUTATIVE (AFU_ORTHOLOGUE AFUA_3G00765)-RELATED-RELATED"/>
    <property type="match status" value="1"/>
</dbReference>
<dbReference type="InterPro" id="IPR000182">
    <property type="entry name" value="GNAT_dom"/>
</dbReference>
<evidence type="ECO:0000259" key="1">
    <source>
        <dbReference type="PROSITE" id="PS51186"/>
    </source>
</evidence>
<dbReference type="InterPro" id="IPR051531">
    <property type="entry name" value="N-acetyltransferase"/>
</dbReference>
<gene>
    <name evidence="2" type="ORF">TRP8649_00525</name>
</gene>
<reference evidence="3" key="1">
    <citation type="submission" date="2017-05" db="EMBL/GenBank/DDBJ databases">
        <authorList>
            <person name="Rodrigo-Torres L."/>
            <person name="Arahal R. D."/>
            <person name="Lucena T."/>
        </authorList>
    </citation>
    <scope>NUCLEOTIDE SEQUENCE [LARGE SCALE GENOMIC DNA]</scope>
    <source>
        <strain evidence="3">CECT 8649</strain>
    </source>
</reference>
<evidence type="ECO:0000313" key="2">
    <source>
        <dbReference type="EMBL" id="SMX26446.1"/>
    </source>
</evidence>
<dbReference type="Gene3D" id="3.40.630.30">
    <property type="match status" value="1"/>
</dbReference>
<dbReference type="OrthoDB" id="6293260at2"/>
<name>A0A238J9A7_9RHOB</name>
<sequence length="156" mass="16709">MTDPKTRARFGQAVMEMLTDPVLEHLPEAMRPGAGPSAAEDWIKAREGSTPIALVENQEALVGLLFLFHPKDAPAGTPLHLGYVFGEEAWGKGFASELVAGLMNELDKGPEQMLQAGVLPGNPASARVLEKSGFRLNDALSDETILIFNRTVGATL</sequence>
<dbReference type="GO" id="GO:0016747">
    <property type="term" value="F:acyltransferase activity, transferring groups other than amino-acyl groups"/>
    <property type="evidence" value="ECO:0007669"/>
    <property type="project" value="InterPro"/>
</dbReference>
<dbReference type="PANTHER" id="PTHR43792:SF1">
    <property type="entry name" value="N-ACETYLTRANSFERASE DOMAIN-CONTAINING PROTEIN"/>
    <property type="match status" value="1"/>
</dbReference>
<evidence type="ECO:0000313" key="3">
    <source>
        <dbReference type="Proteomes" id="UP000225972"/>
    </source>
</evidence>
<proteinExistence type="predicted"/>
<dbReference type="AlphaFoldDB" id="A0A238J9A7"/>
<dbReference type="Proteomes" id="UP000225972">
    <property type="component" value="Unassembled WGS sequence"/>
</dbReference>